<dbReference type="PANTHER" id="PTHR39966:SF1">
    <property type="entry name" value="HEMERYTHRIN-LIKE DOMAIN-CONTAINING PROTEIN"/>
    <property type="match status" value="1"/>
</dbReference>
<dbReference type="EMBL" id="JACJLL010000075">
    <property type="protein sequence ID" value="MBM6819991.1"/>
    <property type="molecule type" value="Genomic_DNA"/>
</dbReference>
<dbReference type="Proteomes" id="UP000767334">
    <property type="component" value="Unassembled WGS sequence"/>
</dbReference>
<protein>
    <submittedName>
        <fullName evidence="2">Hemerythrin domain-containing protein</fullName>
    </submittedName>
</protein>
<dbReference type="InterPro" id="IPR012312">
    <property type="entry name" value="Hemerythrin-like"/>
</dbReference>
<name>A0ABS2FI25_9CLOT</name>
<evidence type="ECO:0000259" key="1">
    <source>
        <dbReference type="Pfam" id="PF01814"/>
    </source>
</evidence>
<gene>
    <name evidence="2" type="ORF">H6A19_11705</name>
</gene>
<dbReference type="PANTHER" id="PTHR39966">
    <property type="entry name" value="BLL2471 PROTEIN-RELATED"/>
    <property type="match status" value="1"/>
</dbReference>
<reference evidence="2 3" key="1">
    <citation type="journal article" date="2021" name="Sci. Rep.">
        <title>The distribution of antibiotic resistance genes in chicken gut microbiota commensals.</title>
        <authorList>
            <person name="Juricova H."/>
            <person name="Matiasovicova J."/>
            <person name="Kubasova T."/>
            <person name="Cejkova D."/>
            <person name="Rychlik I."/>
        </authorList>
    </citation>
    <scope>NUCLEOTIDE SEQUENCE [LARGE SCALE GENOMIC DNA]</scope>
    <source>
        <strain evidence="2 3">An435</strain>
    </source>
</reference>
<proteinExistence type="predicted"/>
<accession>A0ABS2FI25</accession>
<comment type="caution">
    <text evidence="2">The sequence shown here is derived from an EMBL/GenBank/DDBJ whole genome shotgun (WGS) entry which is preliminary data.</text>
</comment>
<dbReference type="RefSeq" id="WP_195964714.1">
    <property type="nucleotide sequence ID" value="NZ_JACJLL010000075.1"/>
</dbReference>
<evidence type="ECO:0000313" key="3">
    <source>
        <dbReference type="Proteomes" id="UP000767334"/>
    </source>
</evidence>
<sequence>MKAIEIMNEEHKYILRMLKVVRKVCLNIMNEEEIIYEDFDKIIDFIRNYSDKHHHKKEEDILFTKMVEHIGETAEKVVNQGMLVEHDLGRLYIRQLVEALEKMKSGDKEAKLDVIANAISYTHLLARHIDKEDRVIYKFAERELSTQVLETINMECENFEFKNKEIKNKYVLILEELENK</sequence>
<evidence type="ECO:0000313" key="2">
    <source>
        <dbReference type="EMBL" id="MBM6819991.1"/>
    </source>
</evidence>
<feature type="domain" description="Hemerythrin-like" evidence="1">
    <location>
        <begin position="3"/>
        <end position="139"/>
    </location>
</feature>
<organism evidence="2 3">
    <name type="scientific">Clostridium saudiense</name>
    <dbReference type="NCBI Taxonomy" id="1414720"/>
    <lineage>
        <taxon>Bacteria</taxon>
        <taxon>Bacillati</taxon>
        <taxon>Bacillota</taxon>
        <taxon>Clostridia</taxon>
        <taxon>Eubacteriales</taxon>
        <taxon>Clostridiaceae</taxon>
        <taxon>Clostridium</taxon>
    </lineage>
</organism>
<keyword evidence="3" id="KW-1185">Reference proteome</keyword>
<dbReference type="Pfam" id="PF01814">
    <property type="entry name" value="Hemerythrin"/>
    <property type="match status" value="1"/>
</dbReference>
<dbReference type="Gene3D" id="1.20.120.520">
    <property type="entry name" value="nmb1532 protein domain like"/>
    <property type="match status" value="1"/>
</dbReference>